<proteinExistence type="predicted"/>
<protein>
    <submittedName>
        <fullName evidence="1">Uncharacterized protein</fullName>
    </submittedName>
</protein>
<name>A0A0A9AZX6_ARUDO</name>
<dbReference type="EMBL" id="GBRH01241254">
    <property type="protein sequence ID" value="JAD56641.1"/>
    <property type="molecule type" value="Transcribed_RNA"/>
</dbReference>
<evidence type="ECO:0000313" key="1">
    <source>
        <dbReference type="EMBL" id="JAD56641.1"/>
    </source>
</evidence>
<organism evidence="1">
    <name type="scientific">Arundo donax</name>
    <name type="common">Giant reed</name>
    <name type="synonym">Donax arundinaceus</name>
    <dbReference type="NCBI Taxonomy" id="35708"/>
    <lineage>
        <taxon>Eukaryota</taxon>
        <taxon>Viridiplantae</taxon>
        <taxon>Streptophyta</taxon>
        <taxon>Embryophyta</taxon>
        <taxon>Tracheophyta</taxon>
        <taxon>Spermatophyta</taxon>
        <taxon>Magnoliopsida</taxon>
        <taxon>Liliopsida</taxon>
        <taxon>Poales</taxon>
        <taxon>Poaceae</taxon>
        <taxon>PACMAD clade</taxon>
        <taxon>Arundinoideae</taxon>
        <taxon>Arundineae</taxon>
        <taxon>Arundo</taxon>
    </lineage>
</organism>
<reference evidence="1" key="2">
    <citation type="journal article" date="2015" name="Data Brief">
        <title>Shoot transcriptome of the giant reed, Arundo donax.</title>
        <authorList>
            <person name="Barrero R.A."/>
            <person name="Guerrero F.D."/>
            <person name="Moolhuijzen P."/>
            <person name="Goolsby J.A."/>
            <person name="Tidwell J."/>
            <person name="Bellgard S.E."/>
            <person name="Bellgard M.I."/>
        </authorList>
    </citation>
    <scope>NUCLEOTIDE SEQUENCE</scope>
    <source>
        <tissue evidence="1">Shoot tissue taken approximately 20 cm above the soil surface</tissue>
    </source>
</reference>
<dbReference type="AlphaFoldDB" id="A0A0A9AZX6"/>
<sequence length="36" mass="4206">MSQSQSHLLQQQREDRFGPHLHMLIIHYCCSLSAIP</sequence>
<reference evidence="1" key="1">
    <citation type="submission" date="2014-09" db="EMBL/GenBank/DDBJ databases">
        <authorList>
            <person name="Magalhaes I.L.F."/>
            <person name="Oliveira U."/>
            <person name="Santos F.R."/>
            <person name="Vidigal T.H.D.A."/>
            <person name="Brescovit A.D."/>
            <person name="Santos A.J."/>
        </authorList>
    </citation>
    <scope>NUCLEOTIDE SEQUENCE</scope>
    <source>
        <tissue evidence="1">Shoot tissue taken approximately 20 cm above the soil surface</tissue>
    </source>
</reference>
<accession>A0A0A9AZX6</accession>